<accession>A0A0R5NCK9</accession>
<sequence>MFSLSDFLSEIGNVIREVEDKDNKEYEDQIREIQNLHRDMNHVELKVSENIKKACPEVTEIEANLNSNDTIIDLKDDALTEYKEIVWRIDNDESVEMSKDTVKEMEFKYKDDELIISFNLDLNYNVCNRSSDCDISNAKKSDNGENVLEAYTDMIQPIDTSDCYHINEILNNGAYEKIAIFSNPSTINLDDGRKLIRVTIEDENIKKKIEASVKEITCIPIYKLGNGGDYDSIIRNCMSMDGVIKKLTETLIIYCSLDDVFSWLILKSVPND</sequence>
<feature type="coiled-coil region" evidence="1">
    <location>
        <begin position="16"/>
        <end position="46"/>
    </location>
</feature>
<evidence type="ECO:0000313" key="2">
    <source>
        <dbReference type="EMBL" id="AIK24563.1"/>
    </source>
</evidence>
<organism evidence="2">
    <name type="scientific">Tenuivirus oryzabrevis</name>
    <dbReference type="NCBI Taxonomy" id="3052762"/>
    <lineage>
        <taxon>Viruses</taxon>
        <taxon>Riboviria</taxon>
        <taxon>Orthornavirae</taxon>
        <taxon>Negarnaviricota</taxon>
        <taxon>Polyploviricotina</taxon>
        <taxon>Bunyaviricetes</taxon>
        <taxon>Hareavirales</taxon>
        <taxon>Phenuiviridae</taxon>
        <taxon>Tenuivirus</taxon>
    </lineage>
</organism>
<reference evidence="2" key="1">
    <citation type="submission" date="2013-07" db="EMBL/GenBank/DDBJ databases">
        <title>Molecular analyses of Rice grassy stunt virus populations during pre- and post-2006 epidemics revealed insights of virus reemergence and spread in Southeast Asia.</title>
        <authorList>
            <person name="Jonson G.B."/>
            <person name="Villegas J.M."/>
            <person name="Kim K.-H."/>
            <person name="Choi H.-S."/>
            <person name="Choi I.-R."/>
        </authorList>
    </citation>
    <scope>NUCLEOTIDE SEQUENCE</scope>
    <source>
        <strain evidence="2">VL091</strain>
    </source>
</reference>
<name>A0A0R5NCK9_9VIRU</name>
<keyword evidence="1" id="KW-0175">Coiled coil</keyword>
<dbReference type="EMBL" id="KF438761">
    <property type="protein sequence ID" value="AIK24563.1"/>
    <property type="molecule type" value="Genomic_RNA"/>
</dbReference>
<gene>
    <name evidence="2" type="primary">Pc3</name>
</gene>
<proteinExistence type="predicted"/>
<evidence type="ECO:0000256" key="1">
    <source>
        <dbReference type="SAM" id="Coils"/>
    </source>
</evidence>
<protein>
    <submittedName>
        <fullName evidence="2">Pc3</fullName>
    </submittedName>
</protein>